<evidence type="ECO:0000313" key="2">
    <source>
        <dbReference type="EMBL" id="QDG72772.1"/>
    </source>
</evidence>
<dbReference type="Gene3D" id="2.60.40.10">
    <property type="entry name" value="Immunoglobulins"/>
    <property type="match status" value="2"/>
</dbReference>
<feature type="signal peptide" evidence="1">
    <location>
        <begin position="1"/>
        <end position="19"/>
    </location>
</feature>
<dbReference type="GO" id="GO:0008237">
    <property type="term" value="F:metallopeptidase activity"/>
    <property type="evidence" value="ECO:0007669"/>
    <property type="project" value="InterPro"/>
</dbReference>
<keyword evidence="1" id="KW-0732">Signal</keyword>
<dbReference type="SUPFAM" id="SSF81296">
    <property type="entry name" value="E set domains"/>
    <property type="match status" value="1"/>
</dbReference>
<organism evidence="2 3">
    <name type="scientific">Janthinobacterium tructae</name>
    <dbReference type="NCBI Taxonomy" id="2590869"/>
    <lineage>
        <taxon>Bacteria</taxon>
        <taxon>Pseudomonadati</taxon>
        <taxon>Pseudomonadota</taxon>
        <taxon>Betaproteobacteria</taxon>
        <taxon>Burkholderiales</taxon>
        <taxon>Oxalobacteraceae</taxon>
        <taxon>Janthinobacterium</taxon>
    </lineage>
</organism>
<dbReference type="Gene3D" id="3.40.390.10">
    <property type="entry name" value="Collagenase (Catalytic Domain)"/>
    <property type="match status" value="1"/>
</dbReference>
<dbReference type="InterPro" id="IPR013783">
    <property type="entry name" value="Ig-like_fold"/>
</dbReference>
<sequence length="823" mass="82694">MKNHLLVALFVMLGLSACGGGGGGGDTVVTTTSGNPVVIPAVTAISAANVAVGGSLIVTGTNLSRVTAFQVGGVPLATSAASDTSVTLSMPGVPVAGALSLVSASGTAATSYNVNVYLPLSVGSIAPATGGVGSSVTIAGGGMGAVTAVQFGNGAAATPQSQTAGSVTVVVPLGAATGALTVRGPYNDAISSDTYKVLASVAVTSITSVVNNGTLSVTLQGSNLDQVSSASVGNTPALIVSASASQLLLSAPGSATGDVMLSAAERIAVNAGTVSAFTLGSIDFAQVLNLNASNTALRLTRGKQAAVRVSVLALQAGQASPAVTLVATAANGSNLGSISMSGPSVLPTAKSDDSFNGNFSAVLPAGWILPGVRVRVTAVGNDGVQVSQEAAPAVASLARIRLVLVPLSTDDGVAQLPDAQDIRAALLRVYPYATENISITTRAALSISGSSTADSWWSNALGALDDRRVQEDSGAYYYGFVPKMSVTRAAGLAYINNRSSGSDSTSAIGLDASFGTSAASDPFGNAWPEWLTTLVHELGHNHSLQHVACGGAAGAVADYPYANGELGPQQLYNSNYAGSIGQLSKAVYGGTPMKDVMSYCRGAWFSDYSYARVQQFLEKRSTQMTGSNVLAASMSVAENGYLTISGSITPAGVSLRPAVASSTRVGAAASGSGQAYTLRVLTASGTTIDLPFDAVTVADHGGSAMRHFRVSFANPGDISDVEVLSNGKPLTRLERSARRSKAANDGRFEVAQSAGKLALVWDAQAEPYAAVLHVAADGRKTLVASGLTGGNASVDVSALPTGGRFEVSLSSSVGGRLMKVQRR</sequence>
<reference evidence="2 3" key="1">
    <citation type="submission" date="2019-06" db="EMBL/GenBank/DDBJ databases">
        <title>Complete genome sequence of Janthinobacterium sp. SNU WT3 isolated from diseased rainbow trout.</title>
        <authorList>
            <person name="Oh W.T."/>
            <person name="Park S.C."/>
        </authorList>
    </citation>
    <scope>NUCLEOTIDE SEQUENCE [LARGE SCALE GENOMIC DNA]</scope>
    <source>
        <strain evidence="2 3">SNU WT3</strain>
    </source>
</reference>
<evidence type="ECO:0000313" key="3">
    <source>
        <dbReference type="Proteomes" id="UP000316665"/>
    </source>
</evidence>
<evidence type="ECO:0000256" key="1">
    <source>
        <dbReference type="SAM" id="SignalP"/>
    </source>
</evidence>
<dbReference type="Proteomes" id="UP000316665">
    <property type="component" value="Chromosome"/>
</dbReference>
<gene>
    <name evidence="2" type="ORF">FJQ89_21900</name>
</gene>
<accession>A0A4Y6RIE7</accession>
<dbReference type="AlphaFoldDB" id="A0A4Y6RIE7"/>
<feature type="chain" id="PRO_5021328640" description="IPT/TIG domain-containing protein" evidence="1">
    <location>
        <begin position="20"/>
        <end position="823"/>
    </location>
</feature>
<keyword evidence="3" id="KW-1185">Reference proteome</keyword>
<dbReference type="SUPFAM" id="SSF55486">
    <property type="entry name" value="Metalloproteases ('zincins'), catalytic domain"/>
    <property type="match status" value="1"/>
</dbReference>
<evidence type="ECO:0008006" key="4">
    <source>
        <dbReference type="Google" id="ProtNLM"/>
    </source>
</evidence>
<dbReference type="CDD" id="cd00603">
    <property type="entry name" value="IPT_PCSR"/>
    <property type="match status" value="1"/>
</dbReference>
<dbReference type="OrthoDB" id="9126436at2"/>
<protein>
    <recommendedName>
        <fullName evidence="4">IPT/TIG domain-containing protein</fullName>
    </recommendedName>
</protein>
<proteinExistence type="predicted"/>
<dbReference type="RefSeq" id="WP_141171686.1">
    <property type="nucleotide sequence ID" value="NZ_CP041185.1"/>
</dbReference>
<dbReference type="EMBL" id="CP041185">
    <property type="protein sequence ID" value="QDG72772.1"/>
    <property type="molecule type" value="Genomic_DNA"/>
</dbReference>
<dbReference type="InterPro" id="IPR024079">
    <property type="entry name" value="MetalloPept_cat_dom_sf"/>
</dbReference>
<dbReference type="PROSITE" id="PS51257">
    <property type="entry name" value="PROKAR_LIPOPROTEIN"/>
    <property type="match status" value="1"/>
</dbReference>
<dbReference type="KEGG" id="jas:FJQ89_21900"/>
<dbReference type="InterPro" id="IPR014756">
    <property type="entry name" value="Ig_E-set"/>
</dbReference>
<name>A0A4Y6RIE7_9BURK</name>